<dbReference type="STRING" id="47678.ERS852494_01795"/>
<sequence length="61" mass="7327">MATKKQQKTANYIVRYGNIRVDESMSYHLLIGYTRSQIKAYARNFRLRYEIVYIAKIDYSI</sequence>
<dbReference type="Proteomes" id="UP000095657">
    <property type="component" value="Unassembled WGS sequence"/>
</dbReference>
<evidence type="ECO:0000313" key="4">
    <source>
        <dbReference type="Proteomes" id="UP000095725"/>
    </source>
</evidence>
<reference evidence="3 4" key="1">
    <citation type="submission" date="2015-09" db="EMBL/GenBank/DDBJ databases">
        <authorList>
            <consortium name="Pathogen Informatics"/>
        </authorList>
    </citation>
    <scope>NUCLEOTIDE SEQUENCE [LARGE SCALE GENOMIC DNA]</scope>
    <source>
        <strain evidence="1 3">2789STDY5834880</strain>
        <strain evidence="2 4">2789STDY5834946</strain>
    </source>
</reference>
<evidence type="ECO:0000313" key="1">
    <source>
        <dbReference type="EMBL" id="CUP22058.1"/>
    </source>
</evidence>
<evidence type="ECO:0000313" key="2">
    <source>
        <dbReference type="EMBL" id="CUQ21268.1"/>
    </source>
</evidence>
<dbReference type="RefSeq" id="WP_055171383.1">
    <property type="nucleotide sequence ID" value="NZ_CP081920.1"/>
</dbReference>
<organism evidence="1 3">
    <name type="scientific">Bacteroides caccae</name>
    <dbReference type="NCBI Taxonomy" id="47678"/>
    <lineage>
        <taxon>Bacteria</taxon>
        <taxon>Pseudomonadati</taxon>
        <taxon>Bacteroidota</taxon>
        <taxon>Bacteroidia</taxon>
        <taxon>Bacteroidales</taxon>
        <taxon>Bacteroidaceae</taxon>
        <taxon>Bacteroides</taxon>
    </lineage>
</organism>
<gene>
    <name evidence="1" type="ORF">ERS852494_01795</name>
    <name evidence="2" type="ORF">ERS852558_02186</name>
</gene>
<dbReference type="EMBL" id="CZAI01000003">
    <property type="protein sequence ID" value="CUP22058.1"/>
    <property type="molecule type" value="Genomic_DNA"/>
</dbReference>
<proteinExistence type="predicted"/>
<dbReference type="Proteomes" id="UP000095725">
    <property type="component" value="Unassembled WGS sequence"/>
</dbReference>
<evidence type="ECO:0000313" key="3">
    <source>
        <dbReference type="Proteomes" id="UP000095657"/>
    </source>
</evidence>
<dbReference type="AlphaFoldDB" id="A0A174LJ04"/>
<accession>A0A174LJ04</accession>
<name>A0A174LJ04_9BACE</name>
<dbReference type="EMBL" id="CZBL01000008">
    <property type="protein sequence ID" value="CUQ21268.1"/>
    <property type="molecule type" value="Genomic_DNA"/>
</dbReference>
<protein>
    <submittedName>
        <fullName evidence="1">Uncharacterized protein</fullName>
    </submittedName>
</protein>